<dbReference type="SUPFAM" id="SSF50156">
    <property type="entry name" value="PDZ domain-like"/>
    <property type="match status" value="1"/>
</dbReference>
<dbReference type="WBParaSite" id="PSAMB.scaffold22547size493.g38634.t1">
    <property type="protein sequence ID" value="PSAMB.scaffold22547size493.g38634.t1"/>
    <property type="gene ID" value="PSAMB.scaffold22547size493.g38634"/>
</dbReference>
<dbReference type="InterPro" id="IPR041489">
    <property type="entry name" value="PDZ_6"/>
</dbReference>
<dbReference type="InterPro" id="IPR001478">
    <property type="entry name" value="PDZ"/>
</dbReference>
<evidence type="ECO:0000313" key="3">
    <source>
        <dbReference type="WBParaSite" id="PSAMB.scaffold22547size493.g38634.t1"/>
    </source>
</evidence>
<dbReference type="Proteomes" id="UP000887566">
    <property type="component" value="Unplaced"/>
</dbReference>
<dbReference type="Pfam" id="PF17820">
    <property type="entry name" value="PDZ_6"/>
    <property type="match status" value="1"/>
</dbReference>
<sequence length="65" mass="6926">NRSDSDGFGFVIISSVNKNGSTIGRIIEGSPAARCGRLQVGDRIVAVNGLDILHMHHGEIVNLIK</sequence>
<dbReference type="CDD" id="cd06734">
    <property type="entry name" value="PDZ4_MAGI-1_3-like"/>
    <property type="match status" value="1"/>
</dbReference>
<evidence type="ECO:0000313" key="2">
    <source>
        <dbReference type="Proteomes" id="UP000887566"/>
    </source>
</evidence>
<dbReference type="PROSITE" id="PS50106">
    <property type="entry name" value="PDZ"/>
    <property type="match status" value="1"/>
</dbReference>
<protein>
    <submittedName>
        <fullName evidence="3">PDZ domain-containing protein</fullName>
    </submittedName>
</protein>
<keyword evidence="2" id="KW-1185">Reference proteome</keyword>
<dbReference type="PANTHER" id="PTHR10316">
    <property type="entry name" value="MEMBRANE ASSOCIATED GUANYLATE KINASE-RELATED"/>
    <property type="match status" value="1"/>
</dbReference>
<dbReference type="InterPro" id="IPR036034">
    <property type="entry name" value="PDZ_sf"/>
</dbReference>
<dbReference type="GO" id="GO:0005737">
    <property type="term" value="C:cytoplasm"/>
    <property type="evidence" value="ECO:0007669"/>
    <property type="project" value="TreeGrafter"/>
</dbReference>
<dbReference type="PANTHER" id="PTHR10316:SF40">
    <property type="entry name" value="LD27118P"/>
    <property type="match status" value="1"/>
</dbReference>
<dbReference type="SMART" id="SM00228">
    <property type="entry name" value="PDZ"/>
    <property type="match status" value="1"/>
</dbReference>
<dbReference type="GO" id="GO:0007165">
    <property type="term" value="P:signal transduction"/>
    <property type="evidence" value="ECO:0007669"/>
    <property type="project" value="TreeGrafter"/>
</dbReference>
<dbReference type="Gene3D" id="2.30.42.10">
    <property type="match status" value="1"/>
</dbReference>
<feature type="domain" description="PDZ" evidence="1">
    <location>
        <begin position="1"/>
        <end position="65"/>
    </location>
</feature>
<evidence type="ECO:0000259" key="1">
    <source>
        <dbReference type="PROSITE" id="PS50106"/>
    </source>
</evidence>
<organism evidence="2 3">
    <name type="scientific">Plectus sambesii</name>
    <dbReference type="NCBI Taxonomy" id="2011161"/>
    <lineage>
        <taxon>Eukaryota</taxon>
        <taxon>Metazoa</taxon>
        <taxon>Ecdysozoa</taxon>
        <taxon>Nematoda</taxon>
        <taxon>Chromadorea</taxon>
        <taxon>Plectida</taxon>
        <taxon>Plectina</taxon>
        <taxon>Plectoidea</taxon>
        <taxon>Plectidae</taxon>
        <taxon>Plectus</taxon>
    </lineage>
</organism>
<name>A0A914VQ49_9BILA</name>
<dbReference type="AlphaFoldDB" id="A0A914VQ49"/>
<accession>A0A914VQ49</accession>
<reference evidence="3" key="1">
    <citation type="submission" date="2022-11" db="UniProtKB">
        <authorList>
            <consortium name="WormBaseParasite"/>
        </authorList>
    </citation>
    <scope>IDENTIFICATION</scope>
</reference>
<proteinExistence type="predicted"/>